<reference evidence="2" key="1">
    <citation type="submission" date="2023-01" db="EMBL/GenBank/DDBJ databases">
        <authorList>
            <person name="Van Ghelder C."/>
            <person name="Rancurel C."/>
        </authorList>
    </citation>
    <scope>NUCLEOTIDE SEQUENCE</scope>
    <source>
        <strain evidence="2">CNCM I-4278</strain>
    </source>
</reference>
<dbReference type="AlphaFoldDB" id="A0A9W4U2Y4"/>
<evidence type="ECO:0000256" key="1">
    <source>
        <dbReference type="SAM" id="Phobius"/>
    </source>
</evidence>
<feature type="transmembrane region" description="Helical" evidence="1">
    <location>
        <begin position="6"/>
        <end position="26"/>
    </location>
</feature>
<keyword evidence="3" id="KW-1185">Reference proteome</keyword>
<organism evidence="2 3">
    <name type="scientific">Periconia digitata</name>
    <dbReference type="NCBI Taxonomy" id="1303443"/>
    <lineage>
        <taxon>Eukaryota</taxon>
        <taxon>Fungi</taxon>
        <taxon>Dikarya</taxon>
        <taxon>Ascomycota</taxon>
        <taxon>Pezizomycotina</taxon>
        <taxon>Dothideomycetes</taxon>
        <taxon>Pleosporomycetidae</taxon>
        <taxon>Pleosporales</taxon>
        <taxon>Massarineae</taxon>
        <taxon>Periconiaceae</taxon>
        <taxon>Periconia</taxon>
    </lineage>
</organism>
<dbReference type="Proteomes" id="UP001152607">
    <property type="component" value="Unassembled WGS sequence"/>
</dbReference>
<accession>A0A9W4U2Y4</accession>
<evidence type="ECO:0000313" key="2">
    <source>
        <dbReference type="EMBL" id="CAI6253527.1"/>
    </source>
</evidence>
<dbReference type="EMBL" id="CAOQHR010000001">
    <property type="protein sequence ID" value="CAI6253527.1"/>
    <property type="molecule type" value="Genomic_DNA"/>
</dbReference>
<gene>
    <name evidence="2" type="ORF">PDIGIT_LOCUS1065</name>
</gene>
<protein>
    <submittedName>
        <fullName evidence="2">Uncharacterized protein</fullName>
    </submittedName>
</protein>
<keyword evidence="1" id="KW-1133">Transmembrane helix</keyword>
<name>A0A9W4U2Y4_9PLEO</name>
<comment type="caution">
    <text evidence="2">The sequence shown here is derived from an EMBL/GenBank/DDBJ whole genome shotgun (WGS) entry which is preliminary data.</text>
</comment>
<evidence type="ECO:0000313" key="3">
    <source>
        <dbReference type="Proteomes" id="UP001152607"/>
    </source>
</evidence>
<sequence>MSLGSEGIVAVVAVAVACPPAAWVIYKAYRHRSSSSDLKMISFLKSLFY</sequence>
<keyword evidence="1" id="KW-0812">Transmembrane</keyword>
<proteinExistence type="predicted"/>
<keyword evidence="1" id="KW-0472">Membrane</keyword>